<dbReference type="NCBIfam" id="NF001221">
    <property type="entry name" value="PRK00197.1"/>
    <property type="match status" value="1"/>
</dbReference>
<evidence type="ECO:0000256" key="6">
    <source>
        <dbReference type="ARBA" id="ARBA00049024"/>
    </source>
</evidence>
<keyword evidence="4 7" id="KW-0521">NADP</keyword>
<comment type="caution">
    <text evidence="9">The sequence shown here is derived from an EMBL/GenBank/DDBJ whole genome shotgun (WGS) entry which is preliminary data.</text>
</comment>
<name>A0ABR9CWG9_9GAMM</name>
<dbReference type="InterPro" id="IPR000965">
    <property type="entry name" value="GPR_dom"/>
</dbReference>
<dbReference type="PROSITE" id="PS01223">
    <property type="entry name" value="PROA"/>
    <property type="match status" value="1"/>
</dbReference>
<accession>A0ABR9CWG9</accession>
<dbReference type="EMBL" id="JACXSS010000001">
    <property type="protein sequence ID" value="MBD9355218.1"/>
    <property type="molecule type" value="Genomic_DNA"/>
</dbReference>
<dbReference type="InterPro" id="IPR020593">
    <property type="entry name" value="G-glutamylP_reductase_CS"/>
</dbReference>
<keyword evidence="5 7" id="KW-0560">Oxidoreductase</keyword>
<evidence type="ECO:0000256" key="3">
    <source>
        <dbReference type="ARBA" id="ARBA00022650"/>
    </source>
</evidence>
<dbReference type="InterPro" id="IPR015590">
    <property type="entry name" value="Aldehyde_DH_dom"/>
</dbReference>
<evidence type="ECO:0000256" key="4">
    <source>
        <dbReference type="ARBA" id="ARBA00022857"/>
    </source>
</evidence>
<dbReference type="InterPro" id="IPR016162">
    <property type="entry name" value="Ald_DH_N"/>
</dbReference>
<dbReference type="PANTHER" id="PTHR11063">
    <property type="entry name" value="GLUTAMATE SEMIALDEHYDE DEHYDROGENASE"/>
    <property type="match status" value="1"/>
</dbReference>
<comment type="function">
    <text evidence="7">Catalyzes the NADPH-dependent reduction of L-glutamate 5-phosphate into L-glutamate 5-semialdehyde and phosphate. The product spontaneously undergoes cyclization to form 1-pyrroline-5-carboxylate.</text>
</comment>
<dbReference type="GO" id="GO:0004350">
    <property type="term" value="F:glutamate-5-semialdehyde dehydrogenase activity"/>
    <property type="evidence" value="ECO:0007669"/>
    <property type="project" value="UniProtKB-EC"/>
</dbReference>
<evidence type="ECO:0000256" key="5">
    <source>
        <dbReference type="ARBA" id="ARBA00023002"/>
    </source>
</evidence>
<feature type="domain" description="Aldehyde dehydrogenase" evidence="8">
    <location>
        <begin position="302"/>
        <end position="371"/>
    </location>
</feature>
<dbReference type="SUPFAM" id="SSF53720">
    <property type="entry name" value="ALDH-like"/>
    <property type="match status" value="1"/>
</dbReference>
<dbReference type="PIRSF" id="PIRSF000151">
    <property type="entry name" value="GPR"/>
    <property type="match status" value="1"/>
</dbReference>
<sequence length="417" mass="44720">MTTNTVQIIAQQSRVASRQLASASESTRNLALAKMAEALESVRLQVLDVNALEIVKARDEGQSDAMVKRLTIDDKTFDYMLSRLQKVAQLPDPLNRILTGHTNPAGLRVYKKSVPLGVIGIIYESRPNVTTDAAGVCIKSGNAVILRGGSEALKTNAILTDAMITGALAAGLPEHAIQIISTPGHEAVGELLKMDEYIDVLIPRGGKGLIKRIAEGTRIPVIKHYDGICHLYLAADADPLQAIALAINSKCQSVQVCNALETLLVDSKCAAQLLPLLQTAFAENRIELRGCEQTQELLPAVVPATEEDWHSEYLAPVLSVKIVDGIQQAIDHINHYGSGHTDGIVTQSLSLARQFEEQVDSASVMINASTRLSGGGDYGLGSVVGISTDKLHVRGPVGPDELTTYKWVAYGDGHLRG</sequence>
<reference evidence="9 10" key="1">
    <citation type="submission" date="2020-09" db="EMBL/GenBank/DDBJ databases">
        <title>Methylomonas albis sp. nov. and Methylomonas fluvii sp. nov.: Two cold-adapted methanotrophs from the River Elbe and an amended description of Methylovulum psychrotolerans strain Eb1.</title>
        <authorList>
            <person name="Bussmann I.K."/>
            <person name="Klings K.-W."/>
            <person name="Warnstedt J."/>
            <person name="Hoppert M."/>
            <person name="Saborowski A."/>
            <person name="Horn F."/>
            <person name="Liebner S."/>
        </authorList>
    </citation>
    <scope>NUCLEOTIDE SEQUENCE [LARGE SCALE GENOMIC DNA]</scope>
    <source>
        <strain evidence="9 10">EbA</strain>
    </source>
</reference>
<dbReference type="HAMAP" id="MF_00412">
    <property type="entry name" value="ProA"/>
    <property type="match status" value="1"/>
</dbReference>
<dbReference type="InterPro" id="IPR016163">
    <property type="entry name" value="Ald_DH_C"/>
</dbReference>
<dbReference type="PANTHER" id="PTHR11063:SF8">
    <property type="entry name" value="DELTA-1-PYRROLINE-5-CARBOXYLATE SYNTHASE"/>
    <property type="match status" value="1"/>
</dbReference>
<comment type="catalytic activity">
    <reaction evidence="6 7">
        <text>L-glutamate 5-semialdehyde + phosphate + NADP(+) = L-glutamyl 5-phosphate + NADPH + H(+)</text>
        <dbReference type="Rhea" id="RHEA:19541"/>
        <dbReference type="ChEBI" id="CHEBI:15378"/>
        <dbReference type="ChEBI" id="CHEBI:43474"/>
        <dbReference type="ChEBI" id="CHEBI:57783"/>
        <dbReference type="ChEBI" id="CHEBI:58066"/>
        <dbReference type="ChEBI" id="CHEBI:58274"/>
        <dbReference type="ChEBI" id="CHEBI:58349"/>
        <dbReference type="EC" id="1.2.1.41"/>
    </reaction>
</comment>
<dbReference type="EC" id="1.2.1.41" evidence="7"/>
<dbReference type="Pfam" id="PF00171">
    <property type="entry name" value="Aldedh"/>
    <property type="match status" value="2"/>
</dbReference>
<dbReference type="Gene3D" id="3.40.309.10">
    <property type="entry name" value="Aldehyde Dehydrogenase, Chain A, domain 2"/>
    <property type="match status" value="1"/>
</dbReference>
<dbReference type="Proteomes" id="UP000652176">
    <property type="component" value="Unassembled WGS sequence"/>
</dbReference>
<dbReference type="Gene3D" id="3.40.605.10">
    <property type="entry name" value="Aldehyde Dehydrogenase, Chain A, domain 1"/>
    <property type="match status" value="1"/>
</dbReference>
<evidence type="ECO:0000313" key="10">
    <source>
        <dbReference type="Proteomes" id="UP000652176"/>
    </source>
</evidence>
<evidence type="ECO:0000256" key="2">
    <source>
        <dbReference type="ARBA" id="ARBA00022605"/>
    </source>
</evidence>
<dbReference type="CDD" id="cd07079">
    <property type="entry name" value="ALDH_F18-19_ProA-GPR"/>
    <property type="match status" value="1"/>
</dbReference>
<keyword evidence="10" id="KW-1185">Reference proteome</keyword>
<evidence type="ECO:0000313" key="9">
    <source>
        <dbReference type="EMBL" id="MBD9355218.1"/>
    </source>
</evidence>
<dbReference type="InterPro" id="IPR012134">
    <property type="entry name" value="Glu-5-SA_DH"/>
</dbReference>
<evidence type="ECO:0000256" key="7">
    <source>
        <dbReference type="HAMAP-Rule" id="MF_00412"/>
    </source>
</evidence>
<keyword evidence="2 7" id="KW-0028">Amino-acid biosynthesis</keyword>
<feature type="domain" description="Aldehyde dehydrogenase" evidence="8">
    <location>
        <begin position="3"/>
        <end position="286"/>
    </location>
</feature>
<evidence type="ECO:0000256" key="1">
    <source>
        <dbReference type="ARBA" id="ARBA00004985"/>
    </source>
</evidence>
<dbReference type="NCBIfam" id="TIGR00407">
    <property type="entry name" value="proA"/>
    <property type="match status" value="1"/>
</dbReference>
<evidence type="ECO:0000259" key="8">
    <source>
        <dbReference type="Pfam" id="PF00171"/>
    </source>
</evidence>
<comment type="subcellular location">
    <subcellularLocation>
        <location evidence="7">Cytoplasm</location>
    </subcellularLocation>
</comment>
<keyword evidence="3 7" id="KW-0641">Proline biosynthesis</keyword>
<protein>
    <recommendedName>
        <fullName evidence="7">Gamma-glutamyl phosphate reductase</fullName>
        <shortName evidence="7">GPR</shortName>
        <ecNumber evidence="7">1.2.1.41</ecNumber>
    </recommendedName>
    <alternativeName>
        <fullName evidence="7">Glutamate-5-semialdehyde dehydrogenase</fullName>
    </alternativeName>
    <alternativeName>
        <fullName evidence="7">Glutamyl-gamma-semialdehyde dehydrogenase</fullName>
        <shortName evidence="7">GSA dehydrogenase</shortName>
    </alternativeName>
</protein>
<gene>
    <name evidence="7" type="primary">proA</name>
    <name evidence="9" type="ORF">IE877_04890</name>
</gene>
<keyword evidence="7" id="KW-0963">Cytoplasm</keyword>
<comment type="similarity">
    <text evidence="7">Belongs to the gamma-glutamyl phosphate reductase family.</text>
</comment>
<dbReference type="InterPro" id="IPR016161">
    <property type="entry name" value="Ald_DH/histidinol_DH"/>
</dbReference>
<comment type="pathway">
    <text evidence="1 7">Amino-acid biosynthesis; L-proline biosynthesis; L-glutamate 5-semialdehyde from L-glutamate: step 2/2.</text>
</comment>
<dbReference type="RefSeq" id="WP_192373613.1">
    <property type="nucleotide sequence ID" value="NZ_CAJHIV010000001.1"/>
</dbReference>
<proteinExistence type="inferred from homology"/>
<organism evidence="9 10">
    <name type="scientific">Methylomonas albis</name>
    <dbReference type="NCBI Taxonomy" id="1854563"/>
    <lineage>
        <taxon>Bacteria</taxon>
        <taxon>Pseudomonadati</taxon>
        <taxon>Pseudomonadota</taxon>
        <taxon>Gammaproteobacteria</taxon>
        <taxon>Methylococcales</taxon>
        <taxon>Methylococcaceae</taxon>
        <taxon>Methylomonas</taxon>
    </lineage>
</organism>